<name>A0AA37SFY8_9GAMM</name>
<keyword evidence="5" id="KW-1185">Reference proteome</keyword>
<evidence type="ECO:0000313" key="4">
    <source>
        <dbReference type="EMBL" id="GLQ33514.1"/>
    </source>
</evidence>
<dbReference type="GO" id="GO:0009306">
    <property type="term" value="P:protein secretion"/>
    <property type="evidence" value="ECO:0007669"/>
    <property type="project" value="InterPro"/>
</dbReference>
<evidence type="ECO:0000259" key="3">
    <source>
        <dbReference type="Pfam" id="PF07655"/>
    </source>
</evidence>
<dbReference type="InterPro" id="IPR001775">
    <property type="entry name" value="GspD/PilQ"/>
</dbReference>
<dbReference type="Pfam" id="PF00263">
    <property type="entry name" value="Secretin"/>
    <property type="match status" value="1"/>
</dbReference>
<dbReference type="Pfam" id="PF07655">
    <property type="entry name" value="Secretin_N_2"/>
    <property type="match status" value="1"/>
</dbReference>
<gene>
    <name evidence="4" type="primary">mshL</name>
    <name evidence="4" type="ORF">GCM10007876_39940</name>
</gene>
<dbReference type="GO" id="GO:0009297">
    <property type="term" value="P:pilus assembly"/>
    <property type="evidence" value="ECO:0007669"/>
    <property type="project" value="InterPro"/>
</dbReference>
<organism evidence="4 5">
    <name type="scientific">Litoribrevibacter albus</name>
    <dbReference type="NCBI Taxonomy" id="1473156"/>
    <lineage>
        <taxon>Bacteria</taxon>
        <taxon>Pseudomonadati</taxon>
        <taxon>Pseudomonadota</taxon>
        <taxon>Gammaproteobacteria</taxon>
        <taxon>Oceanospirillales</taxon>
        <taxon>Oceanospirillaceae</taxon>
        <taxon>Litoribrevibacter</taxon>
    </lineage>
</organism>
<dbReference type="PANTHER" id="PTHR30332:SF17">
    <property type="entry name" value="TYPE IV PILIATION SYSTEM PROTEIN DR_0774-RELATED"/>
    <property type="match status" value="1"/>
</dbReference>
<accession>A0AA37SFY8</accession>
<sequence>MTGMNPTLSNQTFLSQTLARVRPLGVLVAALMVGCQSVPRTELPPIPPMTSEAQTQTKQHQMPDALADLMLPELQVTSEADVRFDVIANDTPAKQFFMSLVDGTSKNMVVHPDVKGDISIRLKNVTLEETLKAVRDIYNFDYLPKAYGYQIVPREIQTKVFPINYPNIVRIGQSSTLISSGQVSSSSTEQSSSTSSTASSSTETLQSARVETTTEANFWRNLLNSVSMVIGTEGGRRVITDPHTGLLIVRAYPSELRNVEEMLERAELSLKRQVIIEAKILEVSLSDGYQAGIQWDTFGNGFNSNITDTSNEVVVGFDTGNLSTLLDSSVEGVFKFGLNFTDFNAIISLIESQGDVSVLSSPRIATVNNQKAVIKVGSDEFFVTDVSSTTTSTSSSTSDTPDITLTPFFSGIALDVTPHIGGDSEVILHVHPTISKVEDQTKTVTLGDSGDLILPLAFSTIRETDSIVRAKSGQVIVIGGLMEERSQQLEAGVPMLKDIPGLGKLFTQERDVTEKVELVILLKPKIVEGQLWEKELQQVRQRFPDFFNKPN</sequence>
<dbReference type="InterPro" id="IPR011514">
    <property type="entry name" value="Secretin_N_2"/>
</dbReference>
<dbReference type="InterPro" id="IPR013358">
    <property type="entry name" value="Pilus_biogenesis_MshL"/>
</dbReference>
<dbReference type="EMBL" id="BSNM01000027">
    <property type="protein sequence ID" value="GLQ33514.1"/>
    <property type="molecule type" value="Genomic_DNA"/>
</dbReference>
<dbReference type="GO" id="GO:0015627">
    <property type="term" value="C:type II protein secretion system complex"/>
    <property type="evidence" value="ECO:0007669"/>
    <property type="project" value="TreeGrafter"/>
</dbReference>
<evidence type="ECO:0000259" key="2">
    <source>
        <dbReference type="Pfam" id="PF00263"/>
    </source>
</evidence>
<evidence type="ECO:0000313" key="5">
    <source>
        <dbReference type="Proteomes" id="UP001161389"/>
    </source>
</evidence>
<feature type="domain" description="Type II/III secretion system secretin-like" evidence="2">
    <location>
        <begin position="350"/>
        <end position="528"/>
    </location>
</feature>
<dbReference type="NCBIfam" id="TIGR02519">
    <property type="entry name" value="pilus_MshL"/>
    <property type="match status" value="1"/>
</dbReference>
<comment type="caution">
    <text evidence="4">The sequence shown here is derived from an EMBL/GenBank/DDBJ whole genome shotgun (WGS) entry which is preliminary data.</text>
</comment>
<protein>
    <submittedName>
        <fullName evidence="4">Pilus (MSHA type) biogenesis protein MshL</fullName>
    </submittedName>
</protein>
<feature type="region of interest" description="Disordered" evidence="1">
    <location>
        <begin position="181"/>
        <end position="207"/>
    </location>
</feature>
<dbReference type="AlphaFoldDB" id="A0AA37SFY8"/>
<dbReference type="Proteomes" id="UP001161389">
    <property type="component" value="Unassembled WGS sequence"/>
</dbReference>
<dbReference type="PRINTS" id="PR00811">
    <property type="entry name" value="BCTERIALGSPD"/>
</dbReference>
<feature type="domain" description="Secretin N-terminal" evidence="3">
    <location>
        <begin position="158"/>
        <end position="242"/>
    </location>
</feature>
<dbReference type="InterPro" id="IPR050810">
    <property type="entry name" value="Bact_Secretion_Sys_Channel"/>
</dbReference>
<dbReference type="Gene3D" id="3.30.1370.130">
    <property type="match status" value="1"/>
</dbReference>
<dbReference type="GO" id="GO:0019867">
    <property type="term" value="C:outer membrane"/>
    <property type="evidence" value="ECO:0007669"/>
    <property type="project" value="InterPro"/>
</dbReference>
<evidence type="ECO:0000256" key="1">
    <source>
        <dbReference type="SAM" id="MobiDB-lite"/>
    </source>
</evidence>
<dbReference type="InterPro" id="IPR004846">
    <property type="entry name" value="T2SS/T3SS_dom"/>
</dbReference>
<dbReference type="PANTHER" id="PTHR30332">
    <property type="entry name" value="PROBABLE GENERAL SECRETION PATHWAY PROTEIN D"/>
    <property type="match status" value="1"/>
</dbReference>
<proteinExistence type="predicted"/>
<reference evidence="4" key="2">
    <citation type="submission" date="2023-01" db="EMBL/GenBank/DDBJ databases">
        <title>Draft genome sequence of Litoribrevibacter albus strain NBRC 110071.</title>
        <authorList>
            <person name="Sun Q."/>
            <person name="Mori K."/>
        </authorList>
    </citation>
    <scope>NUCLEOTIDE SEQUENCE</scope>
    <source>
        <strain evidence="4">NBRC 110071</strain>
    </source>
</reference>
<reference evidence="4" key="1">
    <citation type="journal article" date="2014" name="Int. J. Syst. Evol. Microbiol.">
        <title>Complete genome sequence of Corynebacterium casei LMG S-19264T (=DSM 44701T), isolated from a smear-ripened cheese.</title>
        <authorList>
            <consortium name="US DOE Joint Genome Institute (JGI-PGF)"/>
            <person name="Walter F."/>
            <person name="Albersmeier A."/>
            <person name="Kalinowski J."/>
            <person name="Ruckert C."/>
        </authorList>
    </citation>
    <scope>NUCLEOTIDE SEQUENCE</scope>
    <source>
        <strain evidence="4">NBRC 110071</strain>
    </source>
</reference>